<gene>
    <name evidence="2" type="ORF">KC01_LOCUS26347</name>
</gene>
<evidence type="ECO:0000313" key="3">
    <source>
        <dbReference type="Proteomes" id="UP001497482"/>
    </source>
</evidence>
<name>A0AAV2L6C0_KNICA</name>
<evidence type="ECO:0008006" key="4">
    <source>
        <dbReference type="Google" id="ProtNLM"/>
    </source>
</evidence>
<feature type="region of interest" description="Disordered" evidence="1">
    <location>
        <begin position="34"/>
        <end position="66"/>
    </location>
</feature>
<evidence type="ECO:0000256" key="1">
    <source>
        <dbReference type="SAM" id="MobiDB-lite"/>
    </source>
</evidence>
<feature type="compositionally biased region" description="Pro residues" evidence="1">
    <location>
        <begin position="45"/>
        <end position="58"/>
    </location>
</feature>
<organism evidence="2 3">
    <name type="scientific">Knipowitschia caucasica</name>
    <name type="common">Caucasian dwarf goby</name>
    <name type="synonym">Pomatoschistus caucasicus</name>
    <dbReference type="NCBI Taxonomy" id="637954"/>
    <lineage>
        <taxon>Eukaryota</taxon>
        <taxon>Metazoa</taxon>
        <taxon>Chordata</taxon>
        <taxon>Craniata</taxon>
        <taxon>Vertebrata</taxon>
        <taxon>Euteleostomi</taxon>
        <taxon>Actinopterygii</taxon>
        <taxon>Neopterygii</taxon>
        <taxon>Teleostei</taxon>
        <taxon>Neoteleostei</taxon>
        <taxon>Acanthomorphata</taxon>
        <taxon>Gobiaria</taxon>
        <taxon>Gobiiformes</taxon>
        <taxon>Gobioidei</taxon>
        <taxon>Gobiidae</taxon>
        <taxon>Gobiinae</taxon>
        <taxon>Knipowitschia</taxon>
    </lineage>
</organism>
<dbReference type="EMBL" id="OZ035844">
    <property type="protein sequence ID" value="CAL1597872.1"/>
    <property type="molecule type" value="Genomic_DNA"/>
</dbReference>
<accession>A0AAV2L6C0</accession>
<dbReference type="Proteomes" id="UP001497482">
    <property type="component" value="Chromosome 22"/>
</dbReference>
<reference evidence="2 3" key="1">
    <citation type="submission" date="2024-04" db="EMBL/GenBank/DDBJ databases">
        <authorList>
            <person name="Waldvogel A.-M."/>
            <person name="Schoenle A."/>
        </authorList>
    </citation>
    <scope>NUCLEOTIDE SEQUENCE [LARGE SCALE GENOMIC DNA]</scope>
</reference>
<keyword evidence="3" id="KW-1185">Reference proteome</keyword>
<proteinExistence type="predicted"/>
<sequence length="84" mass="9099">MARLNWCLAAVISWGKFLFACFFPLRGAKKDKHAVLQPPVSSHPRQPPPTNSSPPTPLPQLLISTPALNPSKLTPVALPSIPHT</sequence>
<evidence type="ECO:0000313" key="2">
    <source>
        <dbReference type="EMBL" id="CAL1597872.1"/>
    </source>
</evidence>
<dbReference type="AlphaFoldDB" id="A0AAV2L6C0"/>
<protein>
    <recommendedName>
        <fullName evidence="4">Secreted protein</fullName>
    </recommendedName>
</protein>